<dbReference type="PANTHER" id="PTHR31917:SF148">
    <property type="entry name" value="DUF724 DOMAIN-CONTAINING PROTEIN 2"/>
    <property type="match status" value="1"/>
</dbReference>
<dbReference type="InterPro" id="IPR008395">
    <property type="entry name" value="Agenet-like_dom"/>
</dbReference>
<dbReference type="EMBL" id="JBJUIK010000015">
    <property type="protein sequence ID" value="KAL3503127.1"/>
    <property type="molecule type" value="Genomic_DNA"/>
</dbReference>
<evidence type="ECO:0000259" key="1">
    <source>
        <dbReference type="SMART" id="SM00743"/>
    </source>
</evidence>
<accession>A0ABD2Y6K7</accession>
<dbReference type="CDD" id="cd20405">
    <property type="entry name" value="Tudor_Agenet_AtDUF_rpt1_3"/>
    <property type="match status" value="1"/>
</dbReference>
<reference evidence="2 3" key="1">
    <citation type="submission" date="2024-11" db="EMBL/GenBank/DDBJ databases">
        <title>A near-complete genome assembly of Cinchona calisaya.</title>
        <authorList>
            <person name="Lian D.C."/>
            <person name="Zhao X.W."/>
            <person name="Wei L."/>
        </authorList>
    </citation>
    <scope>NUCLEOTIDE SEQUENCE [LARGE SCALE GENOMIC DNA]</scope>
    <source>
        <tissue evidence="2">Nenye</tissue>
    </source>
</reference>
<evidence type="ECO:0000313" key="2">
    <source>
        <dbReference type="EMBL" id="KAL3503127.1"/>
    </source>
</evidence>
<dbReference type="PANTHER" id="PTHR31917">
    <property type="entry name" value="AGENET DOMAIN-CONTAINING PROTEIN-RELATED"/>
    <property type="match status" value="1"/>
</dbReference>
<comment type="caution">
    <text evidence="2">The sequence shown here is derived from an EMBL/GenBank/DDBJ whole genome shotgun (WGS) entry which is preliminary data.</text>
</comment>
<gene>
    <name evidence="2" type="ORF">ACH5RR_037576</name>
</gene>
<sequence>MAIRKGDSVEICNNEDGLFGSYYEAKIITKKGKNKFLVEYKTLVKQEGETELLKEVVEASKVRPSPPQLSVPEFYVLDKVDAFDNDGWWVGKITGRTSHEYYVYFESSGEEFLYPFGSLRLHQEYENGQWILPPRKRLRNA</sequence>
<feature type="domain" description="Agenet" evidence="1">
    <location>
        <begin position="72"/>
        <end position="127"/>
    </location>
</feature>
<feature type="domain" description="Agenet" evidence="1">
    <location>
        <begin position="1"/>
        <end position="70"/>
    </location>
</feature>
<dbReference type="Gene3D" id="2.30.30.140">
    <property type="match status" value="1"/>
</dbReference>
<dbReference type="CDD" id="cd20406">
    <property type="entry name" value="Tudor_Agenet_AtDUF_rpt2_4"/>
    <property type="match status" value="1"/>
</dbReference>
<dbReference type="AlphaFoldDB" id="A0ABD2Y6K7"/>
<proteinExistence type="predicted"/>
<keyword evidence="3" id="KW-1185">Reference proteome</keyword>
<dbReference type="InterPro" id="IPR014002">
    <property type="entry name" value="Agenet_dom_plant"/>
</dbReference>
<protein>
    <recommendedName>
        <fullName evidence="1">Agenet domain-containing protein</fullName>
    </recommendedName>
</protein>
<organism evidence="2 3">
    <name type="scientific">Cinchona calisaya</name>
    <dbReference type="NCBI Taxonomy" id="153742"/>
    <lineage>
        <taxon>Eukaryota</taxon>
        <taxon>Viridiplantae</taxon>
        <taxon>Streptophyta</taxon>
        <taxon>Embryophyta</taxon>
        <taxon>Tracheophyta</taxon>
        <taxon>Spermatophyta</taxon>
        <taxon>Magnoliopsida</taxon>
        <taxon>eudicotyledons</taxon>
        <taxon>Gunneridae</taxon>
        <taxon>Pentapetalae</taxon>
        <taxon>asterids</taxon>
        <taxon>lamiids</taxon>
        <taxon>Gentianales</taxon>
        <taxon>Rubiaceae</taxon>
        <taxon>Cinchonoideae</taxon>
        <taxon>Cinchoneae</taxon>
        <taxon>Cinchona</taxon>
    </lineage>
</organism>
<evidence type="ECO:0000313" key="3">
    <source>
        <dbReference type="Proteomes" id="UP001630127"/>
    </source>
</evidence>
<dbReference type="Proteomes" id="UP001630127">
    <property type="component" value="Unassembled WGS sequence"/>
</dbReference>
<name>A0ABD2Y6K7_9GENT</name>
<dbReference type="Pfam" id="PF05641">
    <property type="entry name" value="Agenet"/>
    <property type="match status" value="1"/>
</dbReference>
<dbReference type="SMART" id="SM00743">
    <property type="entry name" value="Agenet"/>
    <property type="match status" value="2"/>
</dbReference>